<accession>A0AAV4BAJ7</accession>
<feature type="domain" description="Major facilitator superfamily (MFS) profile" evidence="7">
    <location>
        <begin position="372"/>
        <end position="817"/>
    </location>
</feature>
<gene>
    <name evidence="8" type="ORF">PoB_004234300</name>
</gene>
<dbReference type="Gene3D" id="1.20.1250.20">
    <property type="entry name" value="MFS general substrate transporter like domains"/>
    <property type="match status" value="1"/>
</dbReference>
<dbReference type="InterPro" id="IPR005828">
    <property type="entry name" value="MFS_sugar_transport-like"/>
</dbReference>
<feature type="compositionally biased region" description="Polar residues" evidence="5">
    <location>
        <begin position="99"/>
        <end position="117"/>
    </location>
</feature>
<feature type="compositionally biased region" description="Basic and acidic residues" evidence="5">
    <location>
        <begin position="142"/>
        <end position="151"/>
    </location>
</feature>
<evidence type="ECO:0000256" key="6">
    <source>
        <dbReference type="SAM" id="Phobius"/>
    </source>
</evidence>
<feature type="transmembrane region" description="Helical" evidence="6">
    <location>
        <begin position="491"/>
        <end position="513"/>
    </location>
</feature>
<protein>
    <submittedName>
        <fullName evidence="8">Solute carrier family 22 member 21</fullName>
    </submittedName>
</protein>
<dbReference type="GO" id="GO:0016020">
    <property type="term" value="C:membrane"/>
    <property type="evidence" value="ECO:0007669"/>
    <property type="project" value="UniProtKB-SubCell"/>
</dbReference>
<feature type="transmembrane region" description="Helical" evidence="6">
    <location>
        <begin position="552"/>
        <end position="570"/>
    </location>
</feature>
<feature type="transmembrane region" description="Helical" evidence="6">
    <location>
        <begin position="525"/>
        <end position="546"/>
    </location>
</feature>
<keyword evidence="2 6" id="KW-0812">Transmembrane</keyword>
<feature type="region of interest" description="Disordered" evidence="5">
    <location>
        <begin position="1"/>
        <end position="237"/>
    </location>
</feature>
<dbReference type="Pfam" id="PF00083">
    <property type="entry name" value="Sugar_tr"/>
    <property type="match status" value="1"/>
</dbReference>
<dbReference type="PROSITE" id="PS00217">
    <property type="entry name" value="SUGAR_TRANSPORT_2"/>
    <property type="match status" value="1"/>
</dbReference>
<proteinExistence type="predicted"/>
<feature type="compositionally biased region" description="Basic and acidic residues" evidence="5">
    <location>
        <begin position="9"/>
        <end position="20"/>
    </location>
</feature>
<evidence type="ECO:0000256" key="2">
    <source>
        <dbReference type="ARBA" id="ARBA00022692"/>
    </source>
</evidence>
<dbReference type="PROSITE" id="PS50850">
    <property type="entry name" value="MFS"/>
    <property type="match status" value="1"/>
</dbReference>
<evidence type="ECO:0000256" key="3">
    <source>
        <dbReference type="ARBA" id="ARBA00022989"/>
    </source>
</evidence>
<reference evidence="8 9" key="1">
    <citation type="journal article" date="2021" name="Elife">
        <title>Chloroplast acquisition without the gene transfer in kleptoplastic sea slugs, Plakobranchus ocellatus.</title>
        <authorList>
            <person name="Maeda T."/>
            <person name="Takahashi S."/>
            <person name="Yoshida T."/>
            <person name="Shimamura S."/>
            <person name="Takaki Y."/>
            <person name="Nagai Y."/>
            <person name="Toyoda A."/>
            <person name="Suzuki Y."/>
            <person name="Arimoto A."/>
            <person name="Ishii H."/>
            <person name="Satoh N."/>
            <person name="Nishiyama T."/>
            <person name="Hasebe M."/>
            <person name="Maruyama T."/>
            <person name="Minagawa J."/>
            <person name="Obokata J."/>
            <person name="Shigenobu S."/>
        </authorList>
    </citation>
    <scope>NUCLEOTIDE SEQUENCE [LARGE SCALE GENOMIC DNA]</scope>
</reference>
<feature type="transmembrane region" description="Helical" evidence="6">
    <location>
        <begin position="646"/>
        <end position="664"/>
    </location>
</feature>
<dbReference type="AlphaFoldDB" id="A0AAV4BAJ7"/>
<dbReference type="GO" id="GO:0022857">
    <property type="term" value="F:transmembrane transporter activity"/>
    <property type="evidence" value="ECO:0007669"/>
    <property type="project" value="InterPro"/>
</dbReference>
<evidence type="ECO:0000259" key="7">
    <source>
        <dbReference type="PROSITE" id="PS50850"/>
    </source>
</evidence>
<dbReference type="InterPro" id="IPR036259">
    <property type="entry name" value="MFS_trans_sf"/>
</dbReference>
<dbReference type="InterPro" id="IPR020846">
    <property type="entry name" value="MFS_dom"/>
</dbReference>
<dbReference type="EMBL" id="BLXT01004630">
    <property type="protein sequence ID" value="GFO15838.1"/>
    <property type="molecule type" value="Genomic_DNA"/>
</dbReference>
<evidence type="ECO:0000256" key="4">
    <source>
        <dbReference type="ARBA" id="ARBA00023136"/>
    </source>
</evidence>
<feature type="transmembrane region" description="Helical" evidence="6">
    <location>
        <begin position="467"/>
        <end position="485"/>
    </location>
</feature>
<dbReference type="PANTHER" id="PTHR24064">
    <property type="entry name" value="SOLUTE CARRIER FAMILY 22 MEMBER"/>
    <property type="match status" value="1"/>
</dbReference>
<evidence type="ECO:0000256" key="5">
    <source>
        <dbReference type="SAM" id="MobiDB-lite"/>
    </source>
</evidence>
<feature type="transmembrane region" description="Helical" evidence="6">
    <location>
        <begin position="728"/>
        <end position="754"/>
    </location>
</feature>
<comment type="caution">
    <text evidence="8">The sequence shown here is derived from an EMBL/GenBank/DDBJ whole genome shotgun (WGS) entry which is preliminary data.</text>
</comment>
<dbReference type="SUPFAM" id="SSF103473">
    <property type="entry name" value="MFS general substrate transporter"/>
    <property type="match status" value="1"/>
</dbReference>
<dbReference type="CDD" id="cd17317">
    <property type="entry name" value="MFS_SLC22"/>
    <property type="match status" value="1"/>
</dbReference>
<evidence type="ECO:0000313" key="9">
    <source>
        <dbReference type="Proteomes" id="UP000735302"/>
    </source>
</evidence>
<feature type="transmembrane region" description="Helical" evidence="6">
    <location>
        <begin position="670"/>
        <end position="689"/>
    </location>
</feature>
<keyword evidence="9" id="KW-1185">Reference proteome</keyword>
<name>A0AAV4BAJ7_9GAST</name>
<feature type="transmembrane region" description="Helical" evidence="6">
    <location>
        <begin position="701"/>
        <end position="722"/>
    </location>
</feature>
<dbReference type="Proteomes" id="UP000735302">
    <property type="component" value="Unassembled WGS sequence"/>
</dbReference>
<dbReference type="InterPro" id="IPR005829">
    <property type="entry name" value="Sugar_transporter_CS"/>
</dbReference>
<organism evidence="8 9">
    <name type="scientific">Plakobranchus ocellatus</name>
    <dbReference type="NCBI Taxonomy" id="259542"/>
    <lineage>
        <taxon>Eukaryota</taxon>
        <taxon>Metazoa</taxon>
        <taxon>Spiralia</taxon>
        <taxon>Lophotrochozoa</taxon>
        <taxon>Mollusca</taxon>
        <taxon>Gastropoda</taxon>
        <taxon>Heterobranchia</taxon>
        <taxon>Euthyneura</taxon>
        <taxon>Panpulmonata</taxon>
        <taxon>Sacoglossa</taxon>
        <taxon>Placobranchoidea</taxon>
        <taxon>Plakobranchidae</taxon>
        <taxon>Plakobranchus</taxon>
    </lineage>
</organism>
<keyword evidence="3 6" id="KW-1133">Transmembrane helix</keyword>
<feature type="region of interest" description="Disordered" evidence="5">
    <location>
        <begin position="247"/>
        <end position="266"/>
    </location>
</feature>
<feature type="compositionally biased region" description="Polar residues" evidence="5">
    <location>
        <begin position="185"/>
        <end position="204"/>
    </location>
</feature>
<sequence>MPSSSLQGGHKDGDTDDAQKTHRHKHESPSNSQSGLPQNKHAHLSNGRQRPPHLHRSSSGELDQRELQRHVKKTDRHRSEPHQHGQLLPDHHRGHHPHSAQTRPSSIQRQQSYPISQHHSDRCRALSLQRQHSYPAGQFPSDRSRVPSEHGQRRRSLSCSQPRPASCPSPHGDLHGRATLAGSGDNLSTSQGWKQRSPHYTPSASPVVKKKTAHFTPPPSPGLRQKSPHASPSLQAKSHHILSAHAYRNGKKSYSPKSESPEEEKCLPQMESIMRQMASGKVTTDSLVNNFGGCGPFQVLLVMATYSAQIAAVWGMMFMAYGNYHPKWWCYDDVKQATAGNLSFPDGALKINASADQNVTSGSGDRDSERASLVGGSGSAFINPATGGVWSIRPWDPKRSNQTGTCSTFKKCRHVEFDEVSSTVASEWGLICEEAWSQSAIISIQMTGVLVGACLGGFIGDRRGRKTTLYGHLFFLAVFNIVAIFSPTWQMFTFCRFLIGACVGAILACCILYPMEFVDVWWRGVLGALPVWNVGATSFSLAVWLLKDWKQLHIATAVLSICIFLPVFWVPESMRWLAVHGKVDEAKYIANKIASMNRRTPPNTTVLEIIAKEEKRMSRIKGTYSKYTVLDLFADRFIRRISIRMGFIWCCMSAVYYALSFGIKNFSGDFYINFIAFSAAEVPGMLFVAPATNKLGRRLGSVVYFASGTVCCAAVVVISFAASGSIRGSVITVLAMLARMHILAVWMMVTVFCTELYPTVIRNLSIGYLNACARVGGIAAPFLLPNSSDFLFISFIIMGGLMVLCCYLLKTLPETKGRPLEDTIKARSHLSIIVEETELEVRTSESA</sequence>
<feature type="transmembrane region" description="Helical" evidence="6">
    <location>
        <begin position="790"/>
        <end position="809"/>
    </location>
</feature>
<comment type="subcellular location">
    <subcellularLocation>
        <location evidence="1">Membrane</location>
        <topology evidence="1">Multi-pass membrane protein</topology>
    </subcellularLocation>
</comment>
<evidence type="ECO:0000313" key="8">
    <source>
        <dbReference type="EMBL" id="GFO15838.1"/>
    </source>
</evidence>
<keyword evidence="4 6" id="KW-0472">Membrane</keyword>
<evidence type="ECO:0000256" key="1">
    <source>
        <dbReference type="ARBA" id="ARBA00004141"/>
    </source>
</evidence>